<evidence type="ECO:0000259" key="3">
    <source>
        <dbReference type="Pfam" id="PF07075"/>
    </source>
</evidence>
<dbReference type="RefSeq" id="WP_132109954.1">
    <property type="nucleotide sequence ID" value="NZ_SLWS01000001.1"/>
</dbReference>
<evidence type="ECO:0000259" key="4">
    <source>
        <dbReference type="Pfam" id="PF20732"/>
    </source>
</evidence>
<dbReference type="PROSITE" id="PS51318">
    <property type="entry name" value="TAT"/>
    <property type="match status" value="1"/>
</dbReference>
<name>A0A4R2K3B3_9PSEU</name>
<dbReference type="GO" id="GO:0033922">
    <property type="term" value="F:peptidoglycan beta-N-acetylmuramidase activity"/>
    <property type="evidence" value="ECO:0007669"/>
    <property type="project" value="InterPro"/>
</dbReference>
<accession>A0A4R2K3B3</accession>
<reference evidence="5 6" key="1">
    <citation type="submission" date="2019-03" db="EMBL/GenBank/DDBJ databases">
        <title>Genomic Encyclopedia of Type Strains, Phase IV (KMG-IV): sequencing the most valuable type-strain genomes for metagenomic binning, comparative biology and taxonomic classification.</title>
        <authorList>
            <person name="Goeker M."/>
        </authorList>
    </citation>
    <scope>NUCLEOTIDE SEQUENCE [LARGE SCALE GENOMIC DNA]</scope>
    <source>
        <strain evidence="5 6">DSM 45934</strain>
    </source>
</reference>
<feature type="chain" id="PRO_5020440627" evidence="2">
    <location>
        <begin position="24"/>
        <end position="418"/>
    </location>
</feature>
<dbReference type="PIRSF" id="PIRSF016719">
    <property type="entry name" value="UCP016719"/>
    <property type="match status" value="1"/>
</dbReference>
<gene>
    <name evidence="5" type="ORF">EV192_10152</name>
</gene>
<feature type="domain" description="Peptidoglycan beta-N-acetylmuramidase NamZ C-terminal" evidence="4">
    <location>
        <begin position="266"/>
        <end position="417"/>
    </location>
</feature>
<dbReference type="OrthoDB" id="9801061at2"/>
<dbReference type="EMBL" id="SLWS01000001">
    <property type="protein sequence ID" value="TCO64286.1"/>
    <property type="molecule type" value="Genomic_DNA"/>
</dbReference>
<dbReference type="PANTHER" id="PTHR42915">
    <property type="entry name" value="HYPOTHETICAL 460 KDA PROTEIN IN FEUA-SIGW INTERGENIC REGION [PRECURSOR]"/>
    <property type="match status" value="1"/>
</dbReference>
<evidence type="ECO:0000313" key="5">
    <source>
        <dbReference type="EMBL" id="TCO64286.1"/>
    </source>
</evidence>
<evidence type="ECO:0000256" key="1">
    <source>
        <dbReference type="SAM" id="MobiDB-lite"/>
    </source>
</evidence>
<evidence type="ECO:0000313" key="6">
    <source>
        <dbReference type="Proteomes" id="UP000295680"/>
    </source>
</evidence>
<sequence length="418" mass="45139">MVTRRVFLATPAVLAAAAAPAAAGQDEAWGGRRVTTGADRSAGRGWPDFAGHKVGVLTNPTGVLRDKTHIVDSLVAAGRAPVAVFGPEHGFRGTAQAGGSEGGYTDPRTHVPVYDAYAVTSAKLADMFAKSGLDTVVFDIADVGARFYTYIWSMYTAMVAAVTVGARFVVLDRPNPVGGKAFGPRLDPAFTSGVGLKPIVQQHGMTAGELARLFDAEFLPADTGGRRLSKLDVVEVTGWHRDALFGDTGLDWVLPSPNMPTPQTALTYPGACMFEGTVLSEGRGTTRPFEIIGAPDIDWRWADELNAMDLRGARFRECYFAPTFSKFVGKTCGGVQLHYTDERSFDAVRTAVAMLVTAKRLYPAVFAWRSDNYIDKLSGSARLRTMIDAGAGVDDVVGAWQDELAAFRRLRQRYLIYR</sequence>
<dbReference type="Gene3D" id="3.40.50.12170">
    <property type="entry name" value="Uncharacterised protein PF07075, DUF1343"/>
    <property type="match status" value="1"/>
</dbReference>
<dbReference type="InterPro" id="IPR048503">
    <property type="entry name" value="NamZ_C"/>
</dbReference>
<keyword evidence="2" id="KW-0732">Signal</keyword>
<dbReference type="PANTHER" id="PTHR42915:SF1">
    <property type="entry name" value="PEPTIDOGLYCAN BETA-N-ACETYLMURAMIDASE NAMZ"/>
    <property type="match status" value="1"/>
</dbReference>
<evidence type="ECO:0000256" key="2">
    <source>
        <dbReference type="SAM" id="SignalP"/>
    </source>
</evidence>
<feature type="domain" description="Peptidoglycan beta-N-acetylmuramidase NamZ N-terminal" evidence="3">
    <location>
        <begin position="54"/>
        <end position="262"/>
    </location>
</feature>
<dbReference type="Gene3D" id="3.90.1150.140">
    <property type="match status" value="1"/>
</dbReference>
<protein>
    <submittedName>
        <fullName evidence="5">Uncharacterized protein YbbC (DUF1343 family)</fullName>
    </submittedName>
</protein>
<dbReference type="InterPro" id="IPR008302">
    <property type="entry name" value="NamZ"/>
</dbReference>
<organism evidence="5 6">
    <name type="scientific">Actinocrispum wychmicini</name>
    <dbReference type="NCBI Taxonomy" id="1213861"/>
    <lineage>
        <taxon>Bacteria</taxon>
        <taxon>Bacillati</taxon>
        <taxon>Actinomycetota</taxon>
        <taxon>Actinomycetes</taxon>
        <taxon>Pseudonocardiales</taxon>
        <taxon>Pseudonocardiaceae</taxon>
        <taxon>Actinocrispum</taxon>
    </lineage>
</organism>
<dbReference type="AlphaFoldDB" id="A0A4R2K3B3"/>
<dbReference type="InterPro" id="IPR006311">
    <property type="entry name" value="TAT_signal"/>
</dbReference>
<feature type="signal peptide" evidence="2">
    <location>
        <begin position="1"/>
        <end position="23"/>
    </location>
</feature>
<comment type="caution">
    <text evidence="5">The sequence shown here is derived from an EMBL/GenBank/DDBJ whole genome shotgun (WGS) entry which is preliminary data.</text>
</comment>
<dbReference type="Proteomes" id="UP000295680">
    <property type="component" value="Unassembled WGS sequence"/>
</dbReference>
<dbReference type="InterPro" id="IPR048502">
    <property type="entry name" value="NamZ_N"/>
</dbReference>
<feature type="region of interest" description="Disordered" evidence="1">
    <location>
        <begin position="25"/>
        <end position="44"/>
    </location>
</feature>
<proteinExistence type="predicted"/>
<dbReference type="Pfam" id="PF07075">
    <property type="entry name" value="NamZ_N"/>
    <property type="match status" value="1"/>
</dbReference>
<dbReference type="Pfam" id="PF20732">
    <property type="entry name" value="NamZ_C"/>
    <property type="match status" value="1"/>
</dbReference>
<keyword evidence="6" id="KW-1185">Reference proteome</keyword>